<accession>A0A160LK33</accession>
<dbReference type="InterPro" id="IPR004843">
    <property type="entry name" value="Calcineurin-like_PHP"/>
</dbReference>
<geneLocation type="plasmid" evidence="2">
    <name>pAM65-52-3-235K</name>
</geneLocation>
<dbReference type="PANTHER" id="PTHR36492:SF2">
    <property type="entry name" value="[ACYL-CARRIER-PROTEIN] PHOSPHODIESTERASE PPTH"/>
    <property type="match status" value="1"/>
</dbReference>
<gene>
    <name evidence="2" type="ORF">ATN07_33330</name>
</gene>
<dbReference type="PANTHER" id="PTHR36492">
    <property type="match status" value="1"/>
</dbReference>
<dbReference type="Pfam" id="PF00149">
    <property type="entry name" value="Metallophos"/>
    <property type="match status" value="1"/>
</dbReference>
<feature type="domain" description="Calcineurin-like phosphoesterase" evidence="1">
    <location>
        <begin position="1"/>
        <end position="226"/>
    </location>
</feature>
<dbReference type="AlphaFoldDB" id="A0A160LK33"/>
<dbReference type="Gene3D" id="3.60.21.10">
    <property type="match status" value="1"/>
</dbReference>
<evidence type="ECO:0000259" key="1">
    <source>
        <dbReference type="Pfam" id="PF00149"/>
    </source>
</evidence>
<proteinExistence type="predicted"/>
<sequence>MKIDYASDLHANHWMLWTNNQMKWESRTRELTRKLIENGNGEVLILPGDFSEWNQQSLWILDEAAKHYERVYFTVGNHDMYLISGSQKKKYKDSIGRINELIEKASEIPNVVPLVKNVDTYKGKVFAGDVLWYLPKSQADWEFLRNVSNDSSYISINGYAGSDVPRKLHKESMDWYDTLEDTHVDVFVSHVPPVHNPFTPYEPNTCYMTDVPFINAEHWICGHDHIQDEFEKAGVQFHMNAIGYPDHYSNYPKKNVVPEGNIDEHKSFGIKTFEI</sequence>
<dbReference type="InterPro" id="IPR052963">
    <property type="entry name" value="Pantetheine_PDE"/>
</dbReference>
<evidence type="ECO:0000313" key="2">
    <source>
        <dbReference type="EMBL" id="AND28594.1"/>
    </source>
</evidence>
<dbReference type="EMBL" id="CP013278">
    <property type="protein sequence ID" value="AND28594.1"/>
    <property type="molecule type" value="Genomic_DNA"/>
</dbReference>
<reference evidence="2" key="1">
    <citation type="journal article" date="2017" name="Res. Microbiol.">
        <title>Comparative genomics of extrachromosomal elements in Bacillus thuringiensis subsp. israelensis.</title>
        <authorList>
            <person name="Bolotin A."/>
            <person name="Gillis A."/>
            <person name="Sanchis V."/>
            <person name="Nielsen-LeRoux C."/>
            <person name="Mahillon J."/>
            <person name="Lereclus D."/>
            <person name="Sorokin A."/>
        </authorList>
    </citation>
    <scope>NUCLEOTIDE SEQUENCE</scope>
    <source>
        <strain evidence="2">AM65-52</strain>
        <plasmid evidence="2">pAM65-52-3-235K</plasmid>
    </source>
</reference>
<dbReference type="SUPFAM" id="SSF56300">
    <property type="entry name" value="Metallo-dependent phosphatases"/>
    <property type="match status" value="1"/>
</dbReference>
<dbReference type="InterPro" id="IPR029052">
    <property type="entry name" value="Metallo-depent_PP-like"/>
</dbReference>
<organism evidence="2">
    <name type="scientific">Bacillus thuringiensis subsp. israelensis</name>
    <dbReference type="NCBI Taxonomy" id="1430"/>
    <lineage>
        <taxon>Bacteria</taxon>
        <taxon>Bacillati</taxon>
        <taxon>Bacillota</taxon>
        <taxon>Bacilli</taxon>
        <taxon>Bacillales</taxon>
        <taxon>Bacillaceae</taxon>
        <taxon>Bacillus</taxon>
        <taxon>Bacillus cereus group</taxon>
    </lineage>
</organism>
<name>A0A160LK33_BACTI</name>
<protein>
    <recommendedName>
        <fullName evidence="1">Calcineurin-like phosphoesterase domain-containing protein</fullName>
    </recommendedName>
</protein>
<dbReference type="PATRIC" id="fig|1430.6.peg.2039"/>
<dbReference type="RefSeq" id="WP_000687311.1">
    <property type="nucleotide sequence ID" value="NZ_CP013278.1"/>
</dbReference>
<keyword evidence="2" id="KW-0614">Plasmid</keyword>
<dbReference type="GO" id="GO:0016787">
    <property type="term" value="F:hydrolase activity"/>
    <property type="evidence" value="ECO:0007669"/>
    <property type="project" value="InterPro"/>
</dbReference>